<dbReference type="InterPro" id="IPR029063">
    <property type="entry name" value="SAM-dependent_MTases_sf"/>
</dbReference>
<proteinExistence type="predicted"/>
<dbReference type="GO" id="GO:0008168">
    <property type="term" value="F:methyltransferase activity"/>
    <property type="evidence" value="ECO:0007669"/>
    <property type="project" value="UniProtKB-KW"/>
</dbReference>
<dbReference type="STRING" id="1393122.SAMN05660895_1525"/>
<protein>
    <submittedName>
        <fullName evidence="1">Ubiquinone biosynthesis O-methyltransferase</fullName>
    </submittedName>
</protein>
<dbReference type="GO" id="GO:0032259">
    <property type="term" value="P:methylation"/>
    <property type="evidence" value="ECO:0007669"/>
    <property type="project" value="UniProtKB-KW"/>
</dbReference>
<keyword evidence="1" id="KW-0489">Methyltransferase</keyword>
<keyword evidence="1" id="KW-0808">Transferase</keyword>
<name>A0A1I7NEB4_9BACT</name>
<sequence>MNALSTQLSPSYILPEKYEYDRIVDVKRLYFIRQQVEYLPIYSTILDVGCGNGVISRFLGGMGFRVLGVDISEKAIDQARKLNMWEHVRFEVMHAEKLTMEGVQFDVIICSEVLEHLEHPEVLLQQINKLLKENGKLIVTVPNGYGPRELLVTRPTLYIRNHQPMLWKFLLKVKKTMGYSGTTVQSAADRLDHVQFFTRRKLKNLAKGQGFVITRWGKSNFIEDVFPLSYFTKRIPFLQKLDCDLANLLPYFCTGGFFMVWEKR</sequence>
<keyword evidence="1" id="KW-0830">Ubiquinone</keyword>
<dbReference type="AlphaFoldDB" id="A0A1I7NEB4"/>
<dbReference type="Gene3D" id="3.40.50.150">
    <property type="entry name" value="Vaccinia Virus protein VP39"/>
    <property type="match status" value="1"/>
</dbReference>
<dbReference type="Proteomes" id="UP000199537">
    <property type="component" value="Unassembled WGS sequence"/>
</dbReference>
<keyword evidence="2" id="KW-1185">Reference proteome</keyword>
<evidence type="ECO:0000313" key="2">
    <source>
        <dbReference type="Proteomes" id="UP000199537"/>
    </source>
</evidence>
<dbReference type="CDD" id="cd02440">
    <property type="entry name" value="AdoMet_MTases"/>
    <property type="match status" value="1"/>
</dbReference>
<dbReference type="SUPFAM" id="SSF53335">
    <property type="entry name" value="S-adenosyl-L-methionine-dependent methyltransferases"/>
    <property type="match status" value="1"/>
</dbReference>
<reference evidence="2" key="1">
    <citation type="submission" date="2016-10" db="EMBL/GenBank/DDBJ databases">
        <authorList>
            <person name="Varghese N."/>
            <person name="Submissions S."/>
        </authorList>
    </citation>
    <scope>NUCLEOTIDE SEQUENCE [LARGE SCALE GENOMIC DNA]</scope>
    <source>
        <strain evidence="2">DSM 14807</strain>
    </source>
</reference>
<dbReference type="RefSeq" id="WP_092459502.1">
    <property type="nucleotide sequence ID" value="NZ_FPCJ01000001.1"/>
</dbReference>
<dbReference type="PANTHER" id="PTHR43861">
    <property type="entry name" value="TRANS-ACONITATE 2-METHYLTRANSFERASE-RELATED"/>
    <property type="match status" value="1"/>
</dbReference>
<gene>
    <name evidence="1" type="ORF">SAMN05660895_1525</name>
</gene>
<organism evidence="1 2">
    <name type="scientific">Thermoflavifilum thermophilum</name>
    <dbReference type="NCBI Taxonomy" id="1393122"/>
    <lineage>
        <taxon>Bacteria</taxon>
        <taxon>Pseudomonadati</taxon>
        <taxon>Bacteroidota</taxon>
        <taxon>Chitinophagia</taxon>
        <taxon>Chitinophagales</taxon>
        <taxon>Chitinophagaceae</taxon>
        <taxon>Thermoflavifilum</taxon>
    </lineage>
</organism>
<evidence type="ECO:0000313" key="1">
    <source>
        <dbReference type="EMBL" id="SFV33000.1"/>
    </source>
</evidence>
<dbReference type="OrthoDB" id="9789123at2"/>
<dbReference type="EMBL" id="FPCJ01000001">
    <property type="protein sequence ID" value="SFV33000.1"/>
    <property type="molecule type" value="Genomic_DNA"/>
</dbReference>
<dbReference type="Pfam" id="PF13489">
    <property type="entry name" value="Methyltransf_23"/>
    <property type="match status" value="1"/>
</dbReference>
<accession>A0A1I7NEB4</accession>